<keyword evidence="2" id="KW-0472">Membrane</keyword>
<feature type="compositionally biased region" description="Pro residues" evidence="1">
    <location>
        <begin position="87"/>
        <end position="102"/>
    </location>
</feature>
<accession>A0A4S8MJT2</accession>
<dbReference type="Proteomes" id="UP000297245">
    <property type="component" value="Unassembled WGS sequence"/>
</dbReference>
<feature type="transmembrane region" description="Helical" evidence="2">
    <location>
        <begin position="450"/>
        <end position="472"/>
    </location>
</feature>
<feature type="transmembrane region" description="Helical" evidence="2">
    <location>
        <begin position="513"/>
        <end position="535"/>
    </location>
</feature>
<organism evidence="3 4">
    <name type="scientific">Dendrothele bispora (strain CBS 962.96)</name>
    <dbReference type="NCBI Taxonomy" id="1314807"/>
    <lineage>
        <taxon>Eukaryota</taxon>
        <taxon>Fungi</taxon>
        <taxon>Dikarya</taxon>
        <taxon>Basidiomycota</taxon>
        <taxon>Agaricomycotina</taxon>
        <taxon>Agaricomycetes</taxon>
        <taxon>Agaricomycetidae</taxon>
        <taxon>Agaricales</taxon>
        <taxon>Agaricales incertae sedis</taxon>
        <taxon>Dendrothele</taxon>
    </lineage>
</organism>
<keyword evidence="2" id="KW-1133">Transmembrane helix</keyword>
<protein>
    <submittedName>
        <fullName evidence="3">Uncharacterized protein</fullName>
    </submittedName>
</protein>
<keyword evidence="4" id="KW-1185">Reference proteome</keyword>
<feature type="transmembrane region" description="Helical" evidence="2">
    <location>
        <begin position="484"/>
        <end position="507"/>
    </location>
</feature>
<feature type="transmembrane region" description="Helical" evidence="2">
    <location>
        <begin position="231"/>
        <end position="259"/>
    </location>
</feature>
<dbReference type="AlphaFoldDB" id="A0A4S8MJT2"/>
<keyword evidence="2" id="KW-0812">Transmembrane</keyword>
<evidence type="ECO:0000313" key="4">
    <source>
        <dbReference type="Proteomes" id="UP000297245"/>
    </source>
</evidence>
<feature type="compositionally biased region" description="Low complexity" evidence="1">
    <location>
        <begin position="346"/>
        <end position="360"/>
    </location>
</feature>
<name>A0A4S8MJT2_DENBC</name>
<feature type="region of interest" description="Disordered" evidence="1">
    <location>
        <begin position="87"/>
        <end position="124"/>
    </location>
</feature>
<evidence type="ECO:0000256" key="2">
    <source>
        <dbReference type="SAM" id="Phobius"/>
    </source>
</evidence>
<dbReference type="EMBL" id="ML179072">
    <property type="protein sequence ID" value="THV02912.1"/>
    <property type="molecule type" value="Genomic_DNA"/>
</dbReference>
<evidence type="ECO:0000256" key="1">
    <source>
        <dbReference type="SAM" id="MobiDB-lite"/>
    </source>
</evidence>
<proteinExistence type="predicted"/>
<feature type="transmembrane region" description="Helical" evidence="2">
    <location>
        <begin position="547"/>
        <end position="571"/>
    </location>
</feature>
<feature type="compositionally biased region" description="Basic and acidic residues" evidence="1">
    <location>
        <begin position="318"/>
        <end position="345"/>
    </location>
</feature>
<evidence type="ECO:0000313" key="3">
    <source>
        <dbReference type="EMBL" id="THV02912.1"/>
    </source>
</evidence>
<sequence length="595" mass="64417">MITDLPETASPNASGYYPGPPGCHLLRRLCNIKIIIKAFILSLLVSQAHLFLQAPFPSTVGQGAAGLLLPPTCKELPLHMSQGIPMPTPGPPPSNLPTPPGLDPFGAHGHGHPTPFHSHVPGPPLPARSDRGRLRLFRAHARLLETTQSPIQHYLTPDTLIVFIAYMALITSMVSILIMAMVVSTVIIVDTAVSCLMLASPPAAAVIPPCWLHETAQFPIQQLHYLTLDTIIVITAYAALITSMFFILLMAVVVSTIIIMDMAVSGLMLTTSPAAAVVESPWHPNPYYPFGLSVLDDTEGGSEPTSDGAREIEEEERREENVRAGTEGEHNQTDDPGREDEDTRSSRSSPTLSELSSESSWFTISDEEVLELAPESGNESTTGTRSTRNNDNHPTAEEDYILLSSRDRLAALTWNQASQTQIQLLYPAFSQGCLLILDTTILLITPIVIIITTVPITDLLVSGIIPIGIELVNPDSLVVVRDQVMVMASAVVDIVLVAYILALQIIITSTIILHLFSIAMGLTSTTPHILILIELSDLESHLSDRSLYLLFLQVSALGLMAVVVVVVNFVVDSVVGFVLEEGEEVGEVEMEEEVN</sequence>
<reference evidence="3 4" key="1">
    <citation type="journal article" date="2019" name="Nat. Ecol. Evol.">
        <title>Megaphylogeny resolves global patterns of mushroom evolution.</title>
        <authorList>
            <person name="Varga T."/>
            <person name="Krizsan K."/>
            <person name="Foldi C."/>
            <person name="Dima B."/>
            <person name="Sanchez-Garcia M."/>
            <person name="Sanchez-Ramirez S."/>
            <person name="Szollosi G.J."/>
            <person name="Szarkandi J.G."/>
            <person name="Papp V."/>
            <person name="Albert L."/>
            <person name="Andreopoulos W."/>
            <person name="Angelini C."/>
            <person name="Antonin V."/>
            <person name="Barry K.W."/>
            <person name="Bougher N.L."/>
            <person name="Buchanan P."/>
            <person name="Buyck B."/>
            <person name="Bense V."/>
            <person name="Catcheside P."/>
            <person name="Chovatia M."/>
            <person name="Cooper J."/>
            <person name="Damon W."/>
            <person name="Desjardin D."/>
            <person name="Finy P."/>
            <person name="Geml J."/>
            <person name="Haridas S."/>
            <person name="Hughes K."/>
            <person name="Justo A."/>
            <person name="Karasinski D."/>
            <person name="Kautmanova I."/>
            <person name="Kiss B."/>
            <person name="Kocsube S."/>
            <person name="Kotiranta H."/>
            <person name="LaButti K.M."/>
            <person name="Lechner B.E."/>
            <person name="Liimatainen K."/>
            <person name="Lipzen A."/>
            <person name="Lukacs Z."/>
            <person name="Mihaltcheva S."/>
            <person name="Morgado L.N."/>
            <person name="Niskanen T."/>
            <person name="Noordeloos M.E."/>
            <person name="Ohm R.A."/>
            <person name="Ortiz-Santana B."/>
            <person name="Ovrebo C."/>
            <person name="Racz N."/>
            <person name="Riley R."/>
            <person name="Savchenko A."/>
            <person name="Shiryaev A."/>
            <person name="Soop K."/>
            <person name="Spirin V."/>
            <person name="Szebenyi C."/>
            <person name="Tomsovsky M."/>
            <person name="Tulloss R.E."/>
            <person name="Uehling J."/>
            <person name="Grigoriev I.V."/>
            <person name="Vagvolgyi C."/>
            <person name="Papp T."/>
            <person name="Martin F.M."/>
            <person name="Miettinen O."/>
            <person name="Hibbett D.S."/>
            <person name="Nagy L.G."/>
        </authorList>
    </citation>
    <scope>NUCLEOTIDE SEQUENCE [LARGE SCALE GENOMIC DNA]</scope>
    <source>
        <strain evidence="3 4">CBS 962.96</strain>
    </source>
</reference>
<gene>
    <name evidence="3" type="ORF">K435DRAFT_836120</name>
</gene>
<feature type="compositionally biased region" description="Polar residues" evidence="1">
    <location>
        <begin position="377"/>
        <end position="387"/>
    </location>
</feature>
<feature type="region of interest" description="Disordered" evidence="1">
    <location>
        <begin position="293"/>
        <end position="395"/>
    </location>
</feature>